<reference evidence="5 6" key="1">
    <citation type="submission" date="2015-01" db="EMBL/GenBank/DDBJ databases">
        <title>Enhanced salinomycin production by adjusting the supply of polyketide extender units in Streptomyce albus DSM 41398.</title>
        <authorList>
            <person name="Lu C."/>
        </authorList>
    </citation>
    <scope>NUCLEOTIDE SEQUENCE [LARGE SCALE GENOMIC DNA]</scope>
    <source>
        <strain evidence="6">ATCC 21838 / DSM 41398 / FERM P-419 / JCM 4703 / NBRC 107858</strain>
    </source>
</reference>
<dbReference type="InterPro" id="IPR015324">
    <property type="entry name" value="Ribosomal_Rsm22-like"/>
</dbReference>
<dbReference type="GO" id="GO:0051536">
    <property type="term" value="F:iron-sulfur cluster binding"/>
    <property type="evidence" value="ECO:0007669"/>
    <property type="project" value="UniProtKB-KW"/>
</dbReference>
<evidence type="ECO:0008006" key="7">
    <source>
        <dbReference type="Google" id="ProtNLM"/>
    </source>
</evidence>
<dbReference type="GO" id="GO:0003735">
    <property type="term" value="F:structural constituent of ribosome"/>
    <property type="evidence" value="ECO:0007669"/>
    <property type="project" value="TreeGrafter"/>
</dbReference>
<evidence type="ECO:0000256" key="4">
    <source>
        <dbReference type="ARBA" id="ARBA00023014"/>
    </source>
</evidence>
<keyword evidence="1" id="KW-0479">Metal-binding</keyword>
<dbReference type="Proteomes" id="UP000031523">
    <property type="component" value="Chromosome"/>
</dbReference>
<accession>A0A0B5F522</accession>
<dbReference type="GO" id="GO:0008168">
    <property type="term" value="F:methyltransferase activity"/>
    <property type="evidence" value="ECO:0007669"/>
    <property type="project" value="InterPro"/>
</dbReference>
<evidence type="ECO:0000313" key="5">
    <source>
        <dbReference type="EMBL" id="AJE85976.1"/>
    </source>
</evidence>
<dbReference type="GO" id="GO:0046872">
    <property type="term" value="F:metal ion binding"/>
    <property type="evidence" value="ECO:0007669"/>
    <property type="project" value="UniProtKB-KW"/>
</dbReference>
<evidence type="ECO:0000256" key="1">
    <source>
        <dbReference type="ARBA" id="ARBA00022723"/>
    </source>
</evidence>
<dbReference type="KEGG" id="sals:SLNWT_5600"/>
<gene>
    <name evidence="5" type="ORF">SLNWT_5600</name>
</gene>
<keyword evidence="6" id="KW-1185">Reference proteome</keyword>
<keyword evidence="2" id="KW-0809">Transit peptide</keyword>
<dbReference type="GO" id="GO:0015935">
    <property type="term" value="C:small ribosomal subunit"/>
    <property type="evidence" value="ECO:0007669"/>
    <property type="project" value="TreeGrafter"/>
</dbReference>
<dbReference type="EMBL" id="CP010519">
    <property type="protein sequence ID" value="AJE85976.1"/>
    <property type="molecule type" value="Genomic_DNA"/>
</dbReference>
<dbReference type="PANTHER" id="PTHR13184:SF5">
    <property type="entry name" value="METHYLTRANSFERASE-LIKE PROTEIN 17, MITOCHONDRIAL"/>
    <property type="match status" value="1"/>
</dbReference>
<organism evidence="5 6">
    <name type="scientific">Streptomyces albus (strain ATCC 21838 / DSM 41398 / FERM P-419 / JCM 4703 / NBRC 107858)</name>
    <dbReference type="NCBI Taxonomy" id="1081613"/>
    <lineage>
        <taxon>Bacteria</taxon>
        <taxon>Bacillati</taxon>
        <taxon>Actinomycetota</taxon>
        <taxon>Actinomycetes</taxon>
        <taxon>Kitasatosporales</taxon>
        <taxon>Streptomycetaceae</taxon>
        <taxon>Streptomyces</taxon>
    </lineage>
</organism>
<keyword evidence="4" id="KW-0411">Iron-sulfur</keyword>
<proteinExistence type="predicted"/>
<evidence type="ECO:0000256" key="3">
    <source>
        <dbReference type="ARBA" id="ARBA00023004"/>
    </source>
</evidence>
<name>A0A0B5F522_STRA4</name>
<dbReference type="AlphaFoldDB" id="A0A0B5F522"/>
<protein>
    <recommendedName>
        <fullName evidence="7">rRNA methyltransferase</fullName>
    </recommendedName>
</protein>
<dbReference type="GO" id="GO:0006412">
    <property type="term" value="P:translation"/>
    <property type="evidence" value="ECO:0007669"/>
    <property type="project" value="InterPro"/>
</dbReference>
<dbReference type="InterPro" id="IPR052571">
    <property type="entry name" value="Mt_RNA_Methyltransferase"/>
</dbReference>
<dbReference type="Gene3D" id="3.40.50.150">
    <property type="entry name" value="Vaccinia Virus protein VP39"/>
    <property type="match status" value="1"/>
</dbReference>
<sequence>MNAALAATDGAPADALRAALAGLLDGLPPRQAAQAVDRLIASYRGRTPTGAPVLRDRADVAAYAAYRMPATFEAVRSALAALAAAAPEWRPASHTDLGGGTGAATWAVNATWEGRRPVTVLDWAEPALALGRELAGHFAPLAETTWRRARIGTGLEVPPAELVTLSYLLGELTDADRESAVRAAAGAGQAVVVVEPGTPEGYARILQARAQLIGAGFHLAAPCPHAADCPIVPGTDWCHFSVRLSRTSLHRQVKGGTLAYEDEKFSYVAATRFPVDPVGARVVRKPQIRKGQVLLDLCEREPGLRRRTVTKRQGPLYRAARDIDWGDGWPPGEQPGEE</sequence>
<dbReference type="Pfam" id="PF09243">
    <property type="entry name" value="Rsm22"/>
    <property type="match status" value="1"/>
</dbReference>
<dbReference type="PANTHER" id="PTHR13184">
    <property type="entry name" value="37S RIBOSOMAL PROTEIN S22"/>
    <property type="match status" value="1"/>
</dbReference>
<evidence type="ECO:0000256" key="2">
    <source>
        <dbReference type="ARBA" id="ARBA00022946"/>
    </source>
</evidence>
<dbReference type="SUPFAM" id="SSF53335">
    <property type="entry name" value="S-adenosyl-L-methionine-dependent methyltransferases"/>
    <property type="match status" value="1"/>
</dbReference>
<keyword evidence="3" id="KW-0408">Iron</keyword>
<evidence type="ECO:0000313" key="6">
    <source>
        <dbReference type="Proteomes" id="UP000031523"/>
    </source>
</evidence>
<dbReference type="InterPro" id="IPR029063">
    <property type="entry name" value="SAM-dependent_MTases_sf"/>
</dbReference>